<dbReference type="InterPro" id="IPR010730">
    <property type="entry name" value="HET"/>
</dbReference>
<feature type="non-terminal residue" evidence="2">
    <location>
        <position position="1"/>
    </location>
</feature>
<protein>
    <submittedName>
        <fullName evidence="2">Heterokaryon incompatibility protein-domain-containing protein</fullName>
    </submittedName>
</protein>
<comment type="caution">
    <text evidence="2">The sequence shown here is derived from an EMBL/GenBank/DDBJ whole genome shotgun (WGS) entry which is preliminary data.</text>
</comment>
<evidence type="ECO:0000313" key="2">
    <source>
        <dbReference type="EMBL" id="KAH6869791.1"/>
    </source>
</evidence>
<dbReference type="EMBL" id="JAGPYM010000066">
    <property type="protein sequence ID" value="KAH6869791.1"/>
    <property type="molecule type" value="Genomic_DNA"/>
</dbReference>
<organism evidence="2 3">
    <name type="scientific">Thelonectria olida</name>
    <dbReference type="NCBI Taxonomy" id="1576542"/>
    <lineage>
        <taxon>Eukaryota</taxon>
        <taxon>Fungi</taxon>
        <taxon>Dikarya</taxon>
        <taxon>Ascomycota</taxon>
        <taxon>Pezizomycotina</taxon>
        <taxon>Sordariomycetes</taxon>
        <taxon>Hypocreomycetidae</taxon>
        <taxon>Hypocreales</taxon>
        <taxon>Nectriaceae</taxon>
        <taxon>Thelonectria</taxon>
    </lineage>
</organism>
<sequence length="484" mass="54687">MSFSPKTPPISTVYDSLELQGRQIRLLEIISTSPEIICKLQVAQLEHDLAFSALSYVWGNPEATRGISVNGIRIQVTTNLASALECAPGHLRQAGVAAKLWVDAVCINQDDADEKNHQVPLMADVYSSAQLVLCWFGPANESIHKSMDWVELVARERPLEDDVHKMYSLLKRDNYTRNLAWLQKYPELINWEGSRPEESCGLMAALDLFDLPYWSRAWIFQEVVLPKQPVFVCGNRSLSLASLQTFERWMWWFTILPAPTRPDFFPSTVWALMTNTNYYGFKRIRRVFKARKAVFHAADTASEAASAKSDNGADNSAWDDWSVSTTCMASEPKDYIYSFLAISGLGLVPDYRPEKSVGQVCREFLLEYVREYRRKGSGEDRRGELHLLRFAGVGNGWRMYLDTPSWAPNFPGMCWTRHNDRKSMGLGMNSEKQVDGEAEMFHSCAKAEFVAEKLVVAAVILDAVQAAGPLRGDFGDVDTILQRE</sequence>
<name>A0A9P8VRR9_9HYPO</name>
<evidence type="ECO:0000313" key="3">
    <source>
        <dbReference type="Proteomes" id="UP000777438"/>
    </source>
</evidence>
<dbReference type="PANTHER" id="PTHR24148">
    <property type="entry name" value="ANKYRIN REPEAT DOMAIN-CONTAINING PROTEIN 39 HOMOLOG-RELATED"/>
    <property type="match status" value="1"/>
</dbReference>
<proteinExistence type="predicted"/>
<gene>
    <name evidence="2" type="ORF">B0T10DRAFT_593315</name>
</gene>
<reference evidence="2 3" key="1">
    <citation type="journal article" date="2021" name="Nat. Commun.">
        <title>Genetic determinants of endophytism in the Arabidopsis root mycobiome.</title>
        <authorList>
            <person name="Mesny F."/>
            <person name="Miyauchi S."/>
            <person name="Thiergart T."/>
            <person name="Pickel B."/>
            <person name="Atanasova L."/>
            <person name="Karlsson M."/>
            <person name="Huettel B."/>
            <person name="Barry K.W."/>
            <person name="Haridas S."/>
            <person name="Chen C."/>
            <person name="Bauer D."/>
            <person name="Andreopoulos W."/>
            <person name="Pangilinan J."/>
            <person name="LaButti K."/>
            <person name="Riley R."/>
            <person name="Lipzen A."/>
            <person name="Clum A."/>
            <person name="Drula E."/>
            <person name="Henrissat B."/>
            <person name="Kohler A."/>
            <person name="Grigoriev I.V."/>
            <person name="Martin F.M."/>
            <person name="Hacquard S."/>
        </authorList>
    </citation>
    <scope>NUCLEOTIDE SEQUENCE [LARGE SCALE GENOMIC DNA]</scope>
    <source>
        <strain evidence="2 3">MPI-CAGE-CH-0241</strain>
    </source>
</reference>
<dbReference type="AlphaFoldDB" id="A0A9P8VRR9"/>
<dbReference type="InterPro" id="IPR052895">
    <property type="entry name" value="HetReg/Transcr_Mod"/>
</dbReference>
<keyword evidence="3" id="KW-1185">Reference proteome</keyword>
<accession>A0A9P8VRR9</accession>
<dbReference type="PANTHER" id="PTHR24148:SF73">
    <property type="entry name" value="HET DOMAIN PROTEIN (AFU_ORTHOLOGUE AFUA_8G01020)"/>
    <property type="match status" value="1"/>
</dbReference>
<evidence type="ECO:0000259" key="1">
    <source>
        <dbReference type="Pfam" id="PF06985"/>
    </source>
</evidence>
<dbReference type="Proteomes" id="UP000777438">
    <property type="component" value="Unassembled WGS sequence"/>
</dbReference>
<feature type="domain" description="Heterokaryon incompatibility" evidence="1">
    <location>
        <begin position="51"/>
        <end position="222"/>
    </location>
</feature>
<dbReference type="Pfam" id="PF06985">
    <property type="entry name" value="HET"/>
    <property type="match status" value="1"/>
</dbReference>
<dbReference type="OrthoDB" id="5571888at2759"/>